<protein>
    <recommendedName>
        <fullName evidence="1">Halobacterial output domain-containing protein</fullName>
    </recommendedName>
</protein>
<accession>A0A1H6FJA8</accession>
<dbReference type="OrthoDB" id="199137at2157"/>
<sequence length="97" mass="10509">MLLSADASDTTATRSISFDVIAAVAEREGVDPMDIEPPEYEALYEAINPEALDAIFTPRTDGTPRAAGRVEFPFCGYYVTVTSDGDVDVREQSSTDQ</sequence>
<dbReference type="InterPro" id="IPR040624">
    <property type="entry name" value="HalOD1"/>
</dbReference>
<evidence type="ECO:0000313" key="3">
    <source>
        <dbReference type="Proteomes" id="UP000199112"/>
    </source>
</evidence>
<evidence type="ECO:0000313" key="2">
    <source>
        <dbReference type="EMBL" id="SEH10947.1"/>
    </source>
</evidence>
<dbReference type="Proteomes" id="UP000199112">
    <property type="component" value="Unassembled WGS sequence"/>
</dbReference>
<dbReference type="AlphaFoldDB" id="A0A1H6FJA8"/>
<dbReference type="Pfam" id="PF18545">
    <property type="entry name" value="HalOD1"/>
    <property type="match status" value="1"/>
</dbReference>
<gene>
    <name evidence="2" type="ORF">SAMN04487967_0125</name>
</gene>
<dbReference type="RefSeq" id="WP_090503526.1">
    <property type="nucleotide sequence ID" value="NZ_FNWL01000001.1"/>
</dbReference>
<reference evidence="3" key="1">
    <citation type="submission" date="2016-10" db="EMBL/GenBank/DDBJ databases">
        <authorList>
            <person name="Varghese N."/>
            <person name="Submissions S."/>
        </authorList>
    </citation>
    <scope>NUCLEOTIDE SEQUENCE [LARGE SCALE GENOMIC DNA]</scope>
    <source>
        <strain evidence="3">CGMCC 1.8981</strain>
    </source>
</reference>
<organism evidence="2 3">
    <name type="scientific">Natronorubrum sediminis</name>
    <dbReference type="NCBI Taxonomy" id="640943"/>
    <lineage>
        <taxon>Archaea</taxon>
        <taxon>Methanobacteriati</taxon>
        <taxon>Methanobacteriota</taxon>
        <taxon>Stenosarchaea group</taxon>
        <taxon>Halobacteria</taxon>
        <taxon>Halobacteriales</taxon>
        <taxon>Natrialbaceae</taxon>
        <taxon>Natronorubrum</taxon>
    </lineage>
</organism>
<name>A0A1H6FJA8_9EURY</name>
<dbReference type="EMBL" id="FNWL01000001">
    <property type="protein sequence ID" value="SEH10947.1"/>
    <property type="molecule type" value="Genomic_DNA"/>
</dbReference>
<proteinExistence type="predicted"/>
<evidence type="ECO:0000259" key="1">
    <source>
        <dbReference type="Pfam" id="PF18545"/>
    </source>
</evidence>
<keyword evidence="3" id="KW-1185">Reference proteome</keyword>
<feature type="domain" description="Halobacterial output" evidence="1">
    <location>
        <begin position="13"/>
        <end position="90"/>
    </location>
</feature>